<dbReference type="InterPro" id="IPR036653">
    <property type="entry name" value="CinA-like_C"/>
</dbReference>
<dbReference type="PANTHER" id="PTHR13939:SF0">
    <property type="entry name" value="NMN AMIDOHYDROLASE-LIKE PROTEIN YFAY"/>
    <property type="match status" value="1"/>
</dbReference>
<dbReference type="Pfam" id="PF02464">
    <property type="entry name" value="CinA"/>
    <property type="match status" value="1"/>
</dbReference>
<evidence type="ECO:0000313" key="4">
    <source>
        <dbReference type="Proteomes" id="UP000184782"/>
    </source>
</evidence>
<dbReference type="STRING" id="59733.SAMN05421769_1609"/>
<evidence type="ECO:0000256" key="1">
    <source>
        <dbReference type="HAMAP-Rule" id="MF_00226"/>
    </source>
</evidence>
<dbReference type="InterPro" id="IPR008136">
    <property type="entry name" value="CinA_C"/>
</dbReference>
<accession>A0A1N6FU07</accession>
<dbReference type="InterPro" id="IPR036425">
    <property type="entry name" value="MoaB/Mog-like_dom_sf"/>
</dbReference>
<dbReference type="CDD" id="cd00885">
    <property type="entry name" value="cinA"/>
    <property type="match status" value="1"/>
</dbReference>
<dbReference type="Pfam" id="PF18146">
    <property type="entry name" value="CinA_KH"/>
    <property type="match status" value="1"/>
</dbReference>
<dbReference type="AlphaFoldDB" id="A0A1N6FU07"/>
<dbReference type="InterPro" id="IPR041424">
    <property type="entry name" value="CinA_KH"/>
</dbReference>
<dbReference type="SUPFAM" id="SSF142433">
    <property type="entry name" value="CinA-like"/>
    <property type="match status" value="1"/>
</dbReference>
<name>A0A1N6FU07_9FLAO</name>
<dbReference type="Proteomes" id="UP000184782">
    <property type="component" value="Unassembled WGS sequence"/>
</dbReference>
<dbReference type="Gene3D" id="3.40.980.10">
    <property type="entry name" value="MoaB/Mog-like domain"/>
    <property type="match status" value="1"/>
</dbReference>
<dbReference type="HAMAP" id="MF_00226_B">
    <property type="entry name" value="CinA_B"/>
    <property type="match status" value="1"/>
</dbReference>
<dbReference type="SMART" id="SM00852">
    <property type="entry name" value="MoCF_biosynth"/>
    <property type="match status" value="1"/>
</dbReference>
<dbReference type="EMBL" id="FSRQ01000001">
    <property type="protein sequence ID" value="SIN98826.1"/>
    <property type="molecule type" value="Genomic_DNA"/>
</dbReference>
<dbReference type="NCBIfam" id="TIGR00177">
    <property type="entry name" value="molyb_syn"/>
    <property type="match status" value="1"/>
</dbReference>
<dbReference type="NCBIfam" id="TIGR00200">
    <property type="entry name" value="cinA_nterm"/>
    <property type="match status" value="1"/>
</dbReference>
<dbReference type="InterPro" id="IPR050101">
    <property type="entry name" value="CinA"/>
</dbReference>
<dbReference type="InterPro" id="IPR008135">
    <property type="entry name" value="Competence-induced_CinA"/>
</dbReference>
<keyword evidence="4" id="KW-1185">Reference proteome</keyword>
<dbReference type="SUPFAM" id="SSF53218">
    <property type="entry name" value="Molybdenum cofactor biosynthesis proteins"/>
    <property type="match status" value="1"/>
</dbReference>
<feature type="domain" description="MoaB/Mog" evidence="2">
    <location>
        <begin position="24"/>
        <end position="192"/>
    </location>
</feature>
<reference evidence="4" key="1">
    <citation type="submission" date="2016-12" db="EMBL/GenBank/DDBJ databases">
        <authorList>
            <person name="Varghese N."/>
            <person name="Submissions S."/>
        </authorList>
    </citation>
    <scope>NUCLEOTIDE SEQUENCE [LARGE SCALE GENOMIC DNA]</scope>
    <source>
        <strain evidence="4">DSM 16779</strain>
    </source>
</reference>
<dbReference type="Pfam" id="PF00994">
    <property type="entry name" value="MoCF_biosynth"/>
    <property type="match status" value="1"/>
</dbReference>
<proteinExistence type="inferred from homology"/>
<sequence length="435" mass="48377">MFTTEIFTSFVWNLFKIKHMQNAVLITIGDEILSGNTVDTNSNFIATELKNIGIKVSQIITISDEIETIKSTLKSAFEMGDLVITTGGLGPTRDDKTKKALAEFFDDEIALDEATFEHLKAYMERRGRIEILERNREQAFVPTKSTVFQNHFGTAPCMMMQQNGKLSFSLPGVPYEVKPLIKDQIIPYLKEKFNLNYISTRIVSVVGIPESILADQIEEWELALPKNLALSYLPVGTRVKLRLTATGTDENVLQVQLEDEIQKLFPIIGENIIATSEDKIEKILGEILSEKKLTISTAESCTGGELALLITSNPGSSKYFIGGVVAYATQKKTDILGVSEGIIERFTVVSEEVAREMAEGCQNLFKTDISLSTTGVAGPGKGEDGKEVGLVYYTIKVKNESQTFKLYMPHLDRQDFIYFVSQKIIQDLVGILIAQ</sequence>
<dbReference type="PANTHER" id="PTHR13939">
    <property type="entry name" value="NICOTINAMIDE-NUCLEOTIDE AMIDOHYDROLASE PNCC"/>
    <property type="match status" value="1"/>
</dbReference>
<evidence type="ECO:0000313" key="3">
    <source>
        <dbReference type="EMBL" id="SIN98826.1"/>
    </source>
</evidence>
<dbReference type="NCBIfam" id="TIGR00199">
    <property type="entry name" value="PncC_domain"/>
    <property type="match status" value="1"/>
</dbReference>
<organism evidence="3 4">
    <name type="scientific">Chryseobacterium scophthalmum</name>
    <dbReference type="NCBI Taxonomy" id="59733"/>
    <lineage>
        <taxon>Bacteria</taxon>
        <taxon>Pseudomonadati</taxon>
        <taxon>Bacteroidota</taxon>
        <taxon>Flavobacteriia</taxon>
        <taxon>Flavobacteriales</taxon>
        <taxon>Weeksellaceae</taxon>
        <taxon>Chryseobacterium group</taxon>
        <taxon>Chryseobacterium</taxon>
    </lineage>
</organism>
<protein>
    <recommendedName>
        <fullName evidence="1">CinA-like protein</fullName>
    </recommendedName>
</protein>
<evidence type="ECO:0000259" key="2">
    <source>
        <dbReference type="SMART" id="SM00852"/>
    </source>
</evidence>
<dbReference type="Gene3D" id="3.90.950.20">
    <property type="entry name" value="CinA-like"/>
    <property type="match status" value="1"/>
</dbReference>
<dbReference type="PIRSF" id="PIRSF006728">
    <property type="entry name" value="CinA"/>
    <property type="match status" value="1"/>
</dbReference>
<comment type="similarity">
    <text evidence="1">Belongs to the CinA family.</text>
</comment>
<gene>
    <name evidence="3" type="ORF">SAMN05421769_1609</name>
</gene>
<dbReference type="InterPro" id="IPR001453">
    <property type="entry name" value="MoaB/Mog_dom"/>
</dbReference>